<feature type="region of interest" description="Disordered" evidence="1">
    <location>
        <begin position="469"/>
        <end position="498"/>
    </location>
</feature>
<dbReference type="AlphaFoldDB" id="A0A154P3G3"/>
<feature type="compositionally biased region" description="Basic and acidic residues" evidence="1">
    <location>
        <begin position="333"/>
        <end position="357"/>
    </location>
</feature>
<feature type="compositionally biased region" description="Low complexity" evidence="1">
    <location>
        <begin position="358"/>
        <end position="374"/>
    </location>
</feature>
<dbReference type="Proteomes" id="UP000076502">
    <property type="component" value="Unassembled WGS sequence"/>
</dbReference>
<feature type="compositionally biased region" description="Pro residues" evidence="1">
    <location>
        <begin position="317"/>
        <end position="331"/>
    </location>
</feature>
<feature type="region of interest" description="Disordered" evidence="1">
    <location>
        <begin position="213"/>
        <end position="391"/>
    </location>
</feature>
<dbReference type="OrthoDB" id="8194914at2759"/>
<protein>
    <submittedName>
        <fullName evidence="2">Filamentous hemagglutinin</fullName>
    </submittedName>
</protein>
<evidence type="ECO:0000313" key="2">
    <source>
        <dbReference type="EMBL" id="KZC06387.1"/>
    </source>
</evidence>
<feature type="compositionally biased region" description="Basic and acidic residues" evidence="1">
    <location>
        <begin position="266"/>
        <end position="299"/>
    </location>
</feature>
<organism evidence="2 3">
    <name type="scientific">Dufourea novaeangliae</name>
    <name type="common">Sweat bee</name>
    <dbReference type="NCBI Taxonomy" id="178035"/>
    <lineage>
        <taxon>Eukaryota</taxon>
        <taxon>Metazoa</taxon>
        <taxon>Ecdysozoa</taxon>
        <taxon>Arthropoda</taxon>
        <taxon>Hexapoda</taxon>
        <taxon>Insecta</taxon>
        <taxon>Pterygota</taxon>
        <taxon>Neoptera</taxon>
        <taxon>Endopterygota</taxon>
        <taxon>Hymenoptera</taxon>
        <taxon>Apocrita</taxon>
        <taxon>Aculeata</taxon>
        <taxon>Apoidea</taxon>
        <taxon>Anthophila</taxon>
        <taxon>Halictidae</taxon>
        <taxon>Rophitinae</taxon>
        <taxon>Dufourea</taxon>
    </lineage>
</organism>
<proteinExistence type="predicted"/>
<dbReference type="STRING" id="178035.A0A154P3G3"/>
<name>A0A154P3G3_DUFNO</name>
<evidence type="ECO:0000313" key="3">
    <source>
        <dbReference type="Proteomes" id="UP000076502"/>
    </source>
</evidence>
<reference evidence="2 3" key="1">
    <citation type="submission" date="2015-07" db="EMBL/GenBank/DDBJ databases">
        <title>The genome of Dufourea novaeangliae.</title>
        <authorList>
            <person name="Pan H."/>
            <person name="Kapheim K."/>
        </authorList>
    </citation>
    <scope>NUCLEOTIDE SEQUENCE [LARGE SCALE GENOMIC DNA]</scope>
    <source>
        <strain evidence="2">0120121106</strain>
        <tissue evidence="2">Whole body</tissue>
    </source>
</reference>
<accession>A0A154P3G3</accession>
<keyword evidence="3" id="KW-1185">Reference proteome</keyword>
<gene>
    <name evidence="2" type="ORF">WN55_10297</name>
</gene>
<feature type="compositionally biased region" description="Low complexity" evidence="1">
    <location>
        <begin position="256"/>
        <end position="265"/>
    </location>
</feature>
<dbReference type="EMBL" id="KQ434809">
    <property type="protein sequence ID" value="KZC06387.1"/>
    <property type="molecule type" value="Genomic_DNA"/>
</dbReference>
<sequence>MPYVAHKRLVTVIHMPYHTVYHGGSLLPIRVHARVRPSVLAAEINRIRNLTRPSTESYLEKYLQSRDRIYFDDEAREIRAKVDSLLRRVHVYVPRAVASDFLEEIIPERMRCGDYVRRLLSGKQNAKKDPEPVSWYEVPERGNFGTLACIKYVAGNPQSVRRPYFKVADLRPSDIKNDVNFLSYYKKNRQAAASASTDGPMTERELRKARALEPDVDVTAVKREQDSKPEKKRESKCGKTETAQKPAKEPEPEPTPVKVVELVAEPVKEPEPEPEPVKEPEPEPVKEPEPVPEPVKEPEPVPVKPSKPKAKRAAAPAPAPEPAPAPAPAPEPVQEKEQPAPVEEAKPEPVEEAKPEPVVEAQPEPVVEAQPEPVVEAKPETAEDVPAETTSADVNGKKLFFISVRQDKDEAIKKIEQYLVKAAEEAKSDEERKQAAEDERVKLEMEELKAWEALQAAQERAEHLDEILEQEKAEDERQAEEAKLEADRMETERVLEAERQVEEARVATLLEEQERMIVEEHLEEVRQKEELEARLANVAFNDADEVKDLDHSRDDAIASEITDQEREEKPYELIADDETRIEEENAQDEERLDMVDDPFVEEPEGAQCVSQTGGNAIEETSKIEEVTSGGEESFEWGDEDA</sequence>
<evidence type="ECO:0000256" key="1">
    <source>
        <dbReference type="SAM" id="MobiDB-lite"/>
    </source>
</evidence>
<feature type="compositionally biased region" description="Basic and acidic residues" evidence="1">
    <location>
        <begin position="220"/>
        <end position="239"/>
    </location>
</feature>